<evidence type="ECO:0000313" key="3">
    <source>
        <dbReference type="EMBL" id="KAK4513425.1"/>
    </source>
</evidence>
<sequence>MHLSPHHIIPSAKKEVLKVVLDEPRLFVEESLGSVMVRGEVIVNFPKDTQIQGPIELLFEGIQRFHPWPLIMRGAPTGSPIETKLQVIELSLLPPNTKGIMPAGIQRFPFEFPIPASLPTSVYIKDRLEIFYQMSAILRRSSQADFHQHNESAVNPINWIDWARRNTTFKKKYTACSPLRIVRAMESIVSNGLPTPNTNTTSATATTAQLSQEEQEQIEPEPETTTPTAQQNVLPWNRRGLDAYQGTYDEQHDQLAFSFAGRSSGNLNQPIHTLNGVQGIRYKISVDRTAIALGTSIGVELMIEPVCEDAVIKSVVLKLNESRRYAMKVPAGHTWDTSAPETKKTNECTTMVLKWAYGYKVEDEEDESRVHKQIKSSTSTAKKGERYLRQRVENSQYLAYFDPPQPGCPEGKQFLNSTFDRTKKCFGDSSLMQTQEHESSSSIADRDMLNLKELNQPVKVGEYFGGRFVVPVPDCSNLLHPSMDYESIKMSHWMQLVVTIECNGKTFDLLLDSPARILDCRLVADDESQTVLPPPPSYQPGDSHLYNENNWSQSTFWEQREPITFVSGWGSCMPCPCEYKRLKARKAIAAKKPLLATNMHSNTTKTISSSKNKSNSSSNQANTSTAISDGCPSSHLPEWGPPPCYSED</sequence>
<feature type="compositionally biased region" description="Acidic residues" evidence="1">
    <location>
        <begin position="213"/>
        <end position="222"/>
    </location>
</feature>
<dbReference type="Proteomes" id="UP001304243">
    <property type="component" value="Unassembled WGS sequence"/>
</dbReference>
<evidence type="ECO:0000259" key="2">
    <source>
        <dbReference type="Pfam" id="PF00339"/>
    </source>
</evidence>
<keyword evidence="4" id="KW-1185">Reference proteome</keyword>
<dbReference type="AlphaFoldDB" id="A0AAN7HS71"/>
<organism evidence="3 4">
    <name type="scientific">Mucor velutinosus</name>
    <dbReference type="NCBI Taxonomy" id="708070"/>
    <lineage>
        <taxon>Eukaryota</taxon>
        <taxon>Fungi</taxon>
        <taxon>Fungi incertae sedis</taxon>
        <taxon>Mucoromycota</taxon>
        <taxon>Mucoromycotina</taxon>
        <taxon>Mucoromycetes</taxon>
        <taxon>Mucorales</taxon>
        <taxon>Mucorineae</taxon>
        <taxon>Mucoraceae</taxon>
        <taxon>Mucor</taxon>
    </lineage>
</organism>
<feature type="region of interest" description="Disordered" evidence="1">
    <location>
        <begin position="191"/>
        <end position="229"/>
    </location>
</feature>
<dbReference type="InterPro" id="IPR050357">
    <property type="entry name" value="Arrestin_domain-protein"/>
</dbReference>
<feature type="compositionally biased region" description="Low complexity" evidence="1">
    <location>
        <begin position="193"/>
        <end position="212"/>
    </location>
</feature>
<dbReference type="RefSeq" id="XP_064680091.1">
    <property type="nucleotide sequence ID" value="XM_064824714.1"/>
</dbReference>
<dbReference type="GeneID" id="89949111"/>
<evidence type="ECO:0000256" key="1">
    <source>
        <dbReference type="SAM" id="MobiDB-lite"/>
    </source>
</evidence>
<name>A0AAN7HS71_9FUNG</name>
<proteinExistence type="predicted"/>
<dbReference type="GO" id="GO:0005737">
    <property type="term" value="C:cytoplasm"/>
    <property type="evidence" value="ECO:0007669"/>
    <property type="project" value="TreeGrafter"/>
</dbReference>
<protein>
    <submittedName>
        <fullName evidence="3">Class II myosin</fullName>
    </submittedName>
</protein>
<reference evidence="3 4" key="1">
    <citation type="submission" date="2022-11" db="EMBL/GenBank/DDBJ databases">
        <title>Mucor velutinosus strain NIH1002 WGS.</title>
        <authorList>
            <person name="Subramanian P."/>
            <person name="Mullikin J.C."/>
            <person name="Segre J.A."/>
            <person name="Zelazny A.M."/>
        </authorList>
    </citation>
    <scope>NUCLEOTIDE SEQUENCE [LARGE SCALE GENOMIC DNA]</scope>
    <source>
        <strain evidence="3 4">NIH1002</strain>
    </source>
</reference>
<gene>
    <name evidence="3" type="primary">MYO1_3</name>
    <name evidence="3" type="ORF">ATC70_005425</name>
</gene>
<comment type="caution">
    <text evidence="3">The sequence shown here is derived from an EMBL/GenBank/DDBJ whole genome shotgun (WGS) entry which is preliminary data.</text>
</comment>
<dbReference type="EMBL" id="JASEJX010000016">
    <property type="protein sequence ID" value="KAK4513425.1"/>
    <property type="molecule type" value="Genomic_DNA"/>
</dbReference>
<evidence type="ECO:0000313" key="4">
    <source>
        <dbReference type="Proteomes" id="UP001304243"/>
    </source>
</evidence>
<dbReference type="Gene3D" id="2.60.40.640">
    <property type="match status" value="1"/>
</dbReference>
<dbReference type="InterPro" id="IPR011021">
    <property type="entry name" value="Arrestin-like_N"/>
</dbReference>
<feature type="domain" description="Arrestin-like N-terminal" evidence="2">
    <location>
        <begin position="98"/>
        <end position="154"/>
    </location>
</feature>
<dbReference type="GO" id="GO:0015031">
    <property type="term" value="P:protein transport"/>
    <property type="evidence" value="ECO:0007669"/>
    <property type="project" value="TreeGrafter"/>
</dbReference>
<dbReference type="PANTHER" id="PTHR11188:SF17">
    <property type="entry name" value="FI21816P1"/>
    <property type="match status" value="1"/>
</dbReference>
<dbReference type="InterPro" id="IPR014752">
    <property type="entry name" value="Arrestin-like_C"/>
</dbReference>
<dbReference type="PANTHER" id="PTHR11188">
    <property type="entry name" value="ARRESTIN DOMAIN CONTAINING PROTEIN"/>
    <property type="match status" value="1"/>
</dbReference>
<feature type="compositionally biased region" description="Pro residues" evidence="1">
    <location>
        <begin position="639"/>
        <end position="648"/>
    </location>
</feature>
<dbReference type="Pfam" id="PF00339">
    <property type="entry name" value="Arrestin_N"/>
    <property type="match status" value="1"/>
</dbReference>
<feature type="compositionally biased region" description="Low complexity" evidence="1">
    <location>
        <begin position="599"/>
        <end position="628"/>
    </location>
</feature>
<feature type="region of interest" description="Disordered" evidence="1">
    <location>
        <begin position="599"/>
        <end position="648"/>
    </location>
</feature>
<accession>A0AAN7HS71</accession>